<dbReference type="Proteomes" id="UP000236290">
    <property type="component" value="Unassembled WGS sequence"/>
</dbReference>
<feature type="repeat" description="ANK" evidence="3">
    <location>
        <begin position="61"/>
        <end position="93"/>
    </location>
</feature>
<keyword evidence="1" id="KW-0677">Repeat</keyword>
<proteinExistence type="predicted"/>
<feature type="repeat" description="ANK" evidence="3">
    <location>
        <begin position="104"/>
        <end position="136"/>
    </location>
</feature>
<evidence type="ECO:0000256" key="1">
    <source>
        <dbReference type="ARBA" id="ARBA00022737"/>
    </source>
</evidence>
<dbReference type="SUPFAM" id="SSF48403">
    <property type="entry name" value="Ankyrin repeat"/>
    <property type="match status" value="2"/>
</dbReference>
<organism evidence="4 5">
    <name type="scientific">Trichoderma harzianum</name>
    <name type="common">Hypocrea lixii</name>
    <dbReference type="NCBI Taxonomy" id="5544"/>
    <lineage>
        <taxon>Eukaryota</taxon>
        <taxon>Fungi</taxon>
        <taxon>Dikarya</taxon>
        <taxon>Ascomycota</taxon>
        <taxon>Pezizomycotina</taxon>
        <taxon>Sordariomycetes</taxon>
        <taxon>Hypocreomycetidae</taxon>
        <taxon>Hypocreales</taxon>
        <taxon>Hypocreaceae</taxon>
        <taxon>Trichoderma</taxon>
    </lineage>
</organism>
<comment type="caution">
    <text evidence="4">The sequence shown here is derived from an EMBL/GenBank/DDBJ whole genome shotgun (WGS) entry which is preliminary data.</text>
</comment>
<feature type="repeat" description="ANK" evidence="3">
    <location>
        <begin position="291"/>
        <end position="330"/>
    </location>
</feature>
<feature type="repeat" description="ANK" evidence="3">
    <location>
        <begin position="331"/>
        <end position="363"/>
    </location>
</feature>
<dbReference type="EMBL" id="MTYI01000004">
    <property type="protein sequence ID" value="PNP60522.1"/>
    <property type="molecule type" value="Genomic_DNA"/>
</dbReference>
<dbReference type="PRINTS" id="PR01415">
    <property type="entry name" value="ANKYRIN"/>
</dbReference>
<dbReference type="PROSITE" id="PS50088">
    <property type="entry name" value="ANK_REPEAT"/>
    <property type="match status" value="6"/>
</dbReference>
<evidence type="ECO:0000313" key="4">
    <source>
        <dbReference type="EMBL" id="PNP60522.1"/>
    </source>
</evidence>
<evidence type="ECO:0000256" key="3">
    <source>
        <dbReference type="PROSITE-ProRule" id="PRU00023"/>
    </source>
</evidence>
<feature type="repeat" description="ANK" evidence="3">
    <location>
        <begin position="140"/>
        <end position="169"/>
    </location>
</feature>
<evidence type="ECO:0000313" key="5">
    <source>
        <dbReference type="Proteomes" id="UP000236290"/>
    </source>
</evidence>
<dbReference type="InterPro" id="IPR002110">
    <property type="entry name" value="Ankyrin_rpt"/>
</dbReference>
<dbReference type="SMART" id="SM00248">
    <property type="entry name" value="ANK"/>
    <property type="match status" value="12"/>
</dbReference>
<dbReference type="Pfam" id="PF12796">
    <property type="entry name" value="Ank_2"/>
    <property type="match status" value="3"/>
</dbReference>
<dbReference type="InterPro" id="IPR036770">
    <property type="entry name" value="Ankyrin_rpt-contain_sf"/>
</dbReference>
<accession>A0A2K0URW5</accession>
<protein>
    <submittedName>
        <fullName evidence="4">Uncharacterized protein</fullName>
    </submittedName>
</protein>
<reference evidence="4 5" key="1">
    <citation type="submission" date="2017-02" db="EMBL/GenBank/DDBJ databases">
        <title>Genomes of Trichoderma spp. with biocontrol activity.</title>
        <authorList>
            <person name="Gardiner D."/>
            <person name="Kazan K."/>
            <person name="Vos C."/>
            <person name="Harvey P."/>
        </authorList>
    </citation>
    <scope>NUCLEOTIDE SEQUENCE [LARGE SCALE GENOMIC DNA]</scope>
    <source>
        <strain evidence="4 5">Tr1</strain>
    </source>
</reference>
<dbReference type="PANTHER" id="PTHR24198">
    <property type="entry name" value="ANKYRIN REPEAT AND PROTEIN KINASE DOMAIN-CONTAINING PROTEIN"/>
    <property type="match status" value="1"/>
</dbReference>
<feature type="repeat" description="ANK" evidence="3">
    <location>
        <begin position="471"/>
        <end position="507"/>
    </location>
</feature>
<dbReference type="PROSITE" id="PS50297">
    <property type="entry name" value="ANK_REP_REGION"/>
    <property type="match status" value="4"/>
</dbReference>
<name>A0A2K0URW5_TRIHA</name>
<evidence type="ECO:0000256" key="2">
    <source>
        <dbReference type="ARBA" id="ARBA00023043"/>
    </source>
</evidence>
<sequence>MIVSSKMFKDQWRRMQELTYSDMAEMLMRPYCFTAWRGFPLLTGHVLSQRFGVNQYFVQEDFDVALYYAIRGGSLRVVRLVLDKGANADASAMTTIKGDSGDNKAGDMLQLAVFRGNLTMVNLLSDRGADVDAQRGGWGSALQTAAKDEHLNMLKLLIERGADINGPSNEAGCVLLSAAGNMNCLRFLLDNGADVNKRGTGSMEKTALYDAAKAKYWEAFDLLLEHGANVSLGGMGGYPPHEVITNYRPGIERIFPQLKRTFGLSIGVEGEFRRLELLLSLGADPNAQDAKGETALHKACGHHKLRCSPTCVQIAQLLIDCGADVNIVGESHGTALQRAAYKGCLNMVKLLLENGADVTIQGGTYGNALQAVCYSPKGLGTKAEMIQLLVDHGADVNAKAGVYGTALQAAACCSREGIKTMQILLKLGVDVNAEGGEFGNALQAACNLGELDMVALLLDYGAHVNAVVGKEYGTALQAACSSMRWKGSEDIVRLLLERGADVNAEGGTFGTALRTACAKSLSNSQLEIVPLLLDHGADINAVTGNEHGTALQIVCASPHWQGSEEIKVEGLGRHYKQHVLHIVSTKAKLG</sequence>
<dbReference type="Pfam" id="PF00023">
    <property type="entry name" value="Ank"/>
    <property type="match status" value="1"/>
</dbReference>
<dbReference type="PANTHER" id="PTHR24198:SF165">
    <property type="entry name" value="ANKYRIN REPEAT-CONTAINING PROTEIN-RELATED"/>
    <property type="match status" value="1"/>
</dbReference>
<gene>
    <name evidence="4" type="ORF">THARTR1_00546</name>
</gene>
<dbReference type="AlphaFoldDB" id="A0A2K0URW5"/>
<keyword evidence="2 3" id="KW-0040">ANK repeat</keyword>
<dbReference type="Gene3D" id="1.25.40.20">
    <property type="entry name" value="Ankyrin repeat-containing domain"/>
    <property type="match status" value="3"/>
</dbReference>
<dbReference type="OrthoDB" id="194358at2759"/>